<evidence type="ECO:0000313" key="5">
    <source>
        <dbReference type="EMBL" id="PPS12502.1"/>
    </source>
</evidence>
<keyword evidence="1 3" id="KW-0479">Metal-binding</keyword>
<evidence type="ECO:0000259" key="4">
    <source>
        <dbReference type="PROSITE" id="PS51471"/>
    </source>
</evidence>
<keyword evidence="2 3" id="KW-0408">Iron</keyword>
<accession>A0A2P5YA69</accession>
<sequence length="287" mass="33035">MGSETPIQLPVIDFSNQNLKPGSLEWNSVKTQVRQALEEYGCFEASYDKASSELRKAVFESLKELFELPLETKMKNGLKIQTLVKMLSPSLIAFGPMETQVSGLMVEQLSELDQVVRRMILESFGIEKYMEEHMNSSNYLWRAMKYKPPNTSEKKLGSRDHTDKNIVTVLCQGIQGLEIQLKNGEWITAKPHSLTVFIGDSLFAWLNGRLHTPYHRVMMKGNEPRYSFGLFSNPKKGYIIKAPEELVDEEHPLMFKPFDFHDFLRFFHFDAARKSQSAFHTFCALHS</sequence>
<proteinExistence type="inferred from homology"/>
<dbReference type="EMBL" id="KZ663473">
    <property type="protein sequence ID" value="PPS12502.1"/>
    <property type="molecule type" value="Genomic_DNA"/>
</dbReference>
<dbReference type="Gene3D" id="2.60.120.330">
    <property type="entry name" value="B-lactam Antibiotic, Isopenicillin N Synthase, Chain"/>
    <property type="match status" value="2"/>
</dbReference>
<feature type="domain" description="Fe2OG dioxygenase" evidence="4">
    <location>
        <begin position="136"/>
        <end position="234"/>
    </location>
</feature>
<dbReference type="Pfam" id="PF03171">
    <property type="entry name" value="2OG-FeII_Oxy"/>
    <property type="match status" value="1"/>
</dbReference>
<dbReference type="InterPro" id="IPR050231">
    <property type="entry name" value="Iron_ascorbate_oxido_reductase"/>
</dbReference>
<evidence type="ECO:0000256" key="2">
    <source>
        <dbReference type="ARBA" id="ARBA00023004"/>
    </source>
</evidence>
<dbReference type="GO" id="GO:0046872">
    <property type="term" value="F:metal ion binding"/>
    <property type="evidence" value="ECO:0007669"/>
    <property type="project" value="UniProtKB-KW"/>
</dbReference>
<gene>
    <name evidence="5" type="ORF">GOBAR_AA08136</name>
</gene>
<dbReference type="PROSITE" id="PS51471">
    <property type="entry name" value="FE2OG_OXY"/>
    <property type="match status" value="1"/>
</dbReference>
<organism evidence="5 6">
    <name type="scientific">Gossypium barbadense</name>
    <name type="common">Sea Island cotton</name>
    <name type="synonym">Hibiscus barbadensis</name>
    <dbReference type="NCBI Taxonomy" id="3634"/>
    <lineage>
        <taxon>Eukaryota</taxon>
        <taxon>Viridiplantae</taxon>
        <taxon>Streptophyta</taxon>
        <taxon>Embryophyta</taxon>
        <taxon>Tracheophyta</taxon>
        <taxon>Spermatophyta</taxon>
        <taxon>Magnoliopsida</taxon>
        <taxon>eudicotyledons</taxon>
        <taxon>Gunneridae</taxon>
        <taxon>Pentapetalae</taxon>
        <taxon>rosids</taxon>
        <taxon>malvids</taxon>
        <taxon>Malvales</taxon>
        <taxon>Malvaceae</taxon>
        <taxon>Malvoideae</taxon>
        <taxon>Gossypium</taxon>
    </lineage>
</organism>
<protein>
    <recommendedName>
        <fullName evidence="4">Fe2OG dioxygenase domain-containing protein</fullName>
    </recommendedName>
</protein>
<dbReference type="Pfam" id="PF14226">
    <property type="entry name" value="DIOX_N"/>
    <property type="match status" value="1"/>
</dbReference>
<dbReference type="OrthoDB" id="288590at2759"/>
<dbReference type="InterPro" id="IPR027443">
    <property type="entry name" value="IPNS-like_sf"/>
</dbReference>
<dbReference type="GO" id="GO:0016491">
    <property type="term" value="F:oxidoreductase activity"/>
    <property type="evidence" value="ECO:0007669"/>
    <property type="project" value="UniProtKB-KW"/>
</dbReference>
<name>A0A2P5YA69_GOSBA</name>
<dbReference type="SUPFAM" id="SSF51197">
    <property type="entry name" value="Clavaminate synthase-like"/>
    <property type="match status" value="1"/>
</dbReference>
<dbReference type="InterPro" id="IPR026992">
    <property type="entry name" value="DIOX_N"/>
</dbReference>
<evidence type="ECO:0000256" key="3">
    <source>
        <dbReference type="RuleBase" id="RU003682"/>
    </source>
</evidence>
<dbReference type="InterPro" id="IPR044861">
    <property type="entry name" value="IPNS-like_FE2OG_OXY"/>
</dbReference>
<keyword evidence="3" id="KW-0560">Oxidoreductase</keyword>
<dbReference type="PANTHER" id="PTHR47990">
    <property type="entry name" value="2-OXOGLUTARATE (2OG) AND FE(II)-DEPENDENT OXYGENASE SUPERFAMILY PROTEIN-RELATED"/>
    <property type="match status" value="1"/>
</dbReference>
<dbReference type="InterPro" id="IPR005123">
    <property type="entry name" value="Oxoglu/Fe-dep_dioxygenase_dom"/>
</dbReference>
<reference evidence="5 6" key="1">
    <citation type="submission" date="2015-01" db="EMBL/GenBank/DDBJ databases">
        <title>Genome of allotetraploid Gossypium barbadense reveals genomic plasticity and fiber elongation in cotton evolution.</title>
        <authorList>
            <person name="Chen X."/>
            <person name="Liu X."/>
            <person name="Zhao B."/>
            <person name="Zheng H."/>
            <person name="Hu Y."/>
            <person name="Lu G."/>
            <person name="Yang C."/>
            <person name="Chen J."/>
            <person name="Shan C."/>
            <person name="Zhang L."/>
            <person name="Zhou Y."/>
            <person name="Wang L."/>
            <person name="Guo W."/>
            <person name="Bai Y."/>
            <person name="Ruan J."/>
            <person name="Shangguan X."/>
            <person name="Mao Y."/>
            <person name="Jiang J."/>
            <person name="Zhu Y."/>
            <person name="Lei J."/>
            <person name="Kang H."/>
            <person name="Chen S."/>
            <person name="He X."/>
            <person name="Wang R."/>
            <person name="Wang Y."/>
            <person name="Chen J."/>
            <person name="Wang L."/>
            <person name="Yu S."/>
            <person name="Wang B."/>
            <person name="Wei J."/>
            <person name="Song S."/>
            <person name="Lu X."/>
            <person name="Gao Z."/>
            <person name="Gu W."/>
            <person name="Deng X."/>
            <person name="Ma D."/>
            <person name="Wang S."/>
            <person name="Liang W."/>
            <person name="Fang L."/>
            <person name="Cai C."/>
            <person name="Zhu X."/>
            <person name="Zhou B."/>
            <person name="Zhang Y."/>
            <person name="Chen Z."/>
            <person name="Xu S."/>
            <person name="Zhu R."/>
            <person name="Wang S."/>
            <person name="Zhang T."/>
            <person name="Zhao G."/>
        </authorList>
    </citation>
    <scope>NUCLEOTIDE SEQUENCE [LARGE SCALE GENOMIC DNA]</scope>
    <source>
        <strain evidence="6">cv. Xinhai21</strain>
        <tissue evidence="5">Leaf</tissue>
    </source>
</reference>
<dbReference type="Proteomes" id="UP000239757">
    <property type="component" value="Unassembled WGS sequence"/>
</dbReference>
<comment type="similarity">
    <text evidence="3">Belongs to the iron/ascorbate-dependent oxidoreductase family.</text>
</comment>
<evidence type="ECO:0000256" key="1">
    <source>
        <dbReference type="ARBA" id="ARBA00022723"/>
    </source>
</evidence>
<evidence type="ECO:0000313" key="6">
    <source>
        <dbReference type="Proteomes" id="UP000239757"/>
    </source>
</evidence>
<dbReference type="AlphaFoldDB" id="A0A2P5YA69"/>